<keyword evidence="3" id="KW-1185">Reference proteome</keyword>
<feature type="region of interest" description="Disordered" evidence="1">
    <location>
        <begin position="1"/>
        <end position="63"/>
    </location>
</feature>
<feature type="compositionally biased region" description="Basic and acidic residues" evidence="1">
    <location>
        <begin position="52"/>
        <end position="63"/>
    </location>
</feature>
<feature type="compositionally biased region" description="Basic and acidic residues" evidence="1">
    <location>
        <begin position="15"/>
        <end position="29"/>
    </location>
</feature>
<feature type="compositionally biased region" description="Low complexity" evidence="1">
    <location>
        <begin position="33"/>
        <end position="50"/>
    </location>
</feature>
<evidence type="ECO:0000256" key="1">
    <source>
        <dbReference type="SAM" id="MobiDB-lite"/>
    </source>
</evidence>
<comment type="caution">
    <text evidence="2">The sequence shown here is derived from an EMBL/GenBank/DDBJ whole genome shotgun (WGS) entry which is preliminary data.</text>
</comment>
<sequence>MALDKKQTPAPKATSGKDLKDGDSKELKKSMHTAEAGAAKKTSATKTPQKIQDGDTSEKKREY</sequence>
<dbReference type="RefSeq" id="WP_143371724.1">
    <property type="nucleotide sequence ID" value="NZ_VJVZ01000001.1"/>
</dbReference>
<dbReference type="Proteomes" id="UP000320643">
    <property type="component" value="Unassembled WGS sequence"/>
</dbReference>
<organism evidence="2 3">
    <name type="scientific">Flavobacterium zepuense</name>
    <dbReference type="NCBI Taxonomy" id="2593302"/>
    <lineage>
        <taxon>Bacteria</taxon>
        <taxon>Pseudomonadati</taxon>
        <taxon>Bacteroidota</taxon>
        <taxon>Flavobacteriia</taxon>
        <taxon>Flavobacteriales</taxon>
        <taxon>Flavobacteriaceae</taxon>
        <taxon>Flavobacterium</taxon>
    </lineage>
</organism>
<protein>
    <submittedName>
        <fullName evidence="2">Uncharacterized protein</fullName>
    </submittedName>
</protein>
<gene>
    <name evidence="2" type="ORF">FMM05_02315</name>
</gene>
<name>A0A552VAJ4_9FLAO</name>
<evidence type="ECO:0000313" key="2">
    <source>
        <dbReference type="EMBL" id="TRW27496.1"/>
    </source>
</evidence>
<reference evidence="2 3" key="1">
    <citation type="submission" date="2019-07" db="EMBL/GenBank/DDBJ databases">
        <title>Flavobacterium sp. nov., isolated from glacier ice.</title>
        <authorList>
            <person name="Liu Q."/>
            <person name="Xin Y.-H."/>
        </authorList>
    </citation>
    <scope>NUCLEOTIDE SEQUENCE [LARGE SCALE GENOMIC DNA]</scope>
    <source>
        <strain evidence="2 3">ZT4R6</strain>
    </source>
</reference>
<dbReference type="EMBL" id="VJVZ01000001">
    <property type="protein sequence ID" value="TRW27496.1"/>
    <property type="molecule type" value="Genomic_DNA"/>
</dbReference>
<proteinExistence type="predicted"/>
<accession>A0A552VAJ4</accession>
<dbReference type="AlphaFoldDB" id="A0A552VAJ4"/>
<evidence type="ECO:0000313" key="3">
    <source>
        <dbReference type="Proteomes" id="UP000320643"/>
    </source>
</evidence>